<dbReference type="GO" id="GO:0003682">
    <property type="term" value="F:chromatin binding"/>
    <property type="evidence" value="ECO:0007669"/>
    <property type="project" value="TreeGrafter"/>
</dbReference>
<dbReference type="InterPro" id="IPR036388">
    <property type="entry name" value="WH-like_DNA-bd_sf"/>
</dbReference>
<organism evidence="8 9">
    <name type="scientific">Protopolystoma xenopodis</name>
    <dbReference type="NCBI Taxonomy" id="117903"/>
    <lineage>
        <taxon>Eukaryota</taxon>
        <taxon>Metazoa</taxon>
        <taxon>Spiralia</taxon>
        <taxon>Lophotrochozoa</taxon>
        <taxon>Platyhelminthes</taxon>
        <taxon>Monogenea</taxon>
        <taxon>Polyopisthocotylea</taxon>
        <taxon>Polystomatidea</taxon>
        <taxon>Polystomatidae</taxon>
        <taxon>Protopolystoma</taxon>
    </lineage>
</organism>
<protein>
    <recommendedName>
        <fullName evidence="2">histone acetyltransferase</fullName>
        <ecNumber evidence="2">2.3.1.48</ecNumber>
    </recommendedName>
</protein>
<dbReference type="InterPro" id="IPR050603">
    <property type="entry name" value="MYST_HAT"/>
</dbReference>
<dbReference type="GO" id="GO:0000785">
    <property type="term" value="C:chromatin"/>
    <property type="evidence" value="ECO:0007669"/>
    <property type="project" value="TreeGrafter"/>
</dbReference>
<dbReference type="GO" id="GO:0004402">
    <property type="term" value="F:histone acetyltransferase activity"/>
    <property type="evidence" value="ECO:0007669"/>
    <property type="project" value="InterPro"/>
</dbReference>
<dbReference type="SUPFAM" id="SSF55729">
    <property type="entry name" value="Acyl-CoA N-acyltransferases (Nat)"/>
    <property type="match status" value="1"/>
</dbReference>
<evidence type="ECO:0000256" key="1">
    <source>
        <dbReference type="ARBA" id="ARBA00010107"/>
    </source>
</evidence>
<dbReference type="GO" id="GO:0006357">
    <property type="term" value="P:regulation of transcription by RNA polymerase II"/>
    <property type="evidence" value="ECO:0007669"/>
    <property type="project" value="TreeGrafter"/>
</dbReference>
<keyword evidence="6" id="KW-0472">Membrane</keyword>
<evidence type="ECO:0000256" key="3">
    <source>
        <dbReference type="ARBA" id="ARBA00022679"/>
    </source>
</evidence>
<gene>
    <name evidence="8" type="ORF">PXEA_LOCUS36829</name>
</gene>
<dbReference type="GO" id="GO:0005634">
    <property type="term" value="C:nucleus"/>
    <property type="evidence" value="ECO:0007669"/>
    <property type="project" value="TreeGrafter"/>
</dbReference>
<keyword evidence="3" id="KW-0808">Transferase</keyword>
<keyword evidence="4" id="KW-0007">Acetylation</keyword>
<keyword evidence="6" id="KW-1133">Transmembrane helix</keyword>
<keyword evidence="6" id="KW-0812">Transmembrane</keyword>
<evidence type="ECO:0000256" key="6">
    <source>
        <dbReference type="SAM" id="Phobius"/>
    </source>
</evidence>
<accession>A0A448XRZ4</accession>
<feature type="active site" description="Proton donor/acceptor" evidence="5">
    <location>
        <position position="18"/>
    </location>
</feature>
<name>A0A448XRZ4_9PLAT</name>
<keyword evidence="9" id="KW-1185">Reference proteome</keyword>
<dbReference type="PANTHER" id="PTHR10615:SF217">
    <property type="entry name" value="HISTONE ACETYLTRANSFERASE"/>
    <property type="match status" value="1"/>
</dbReference>
<dbReference type="InterPro" id="IPR016181">
    <property type="entry name" value="Acyl_CoA_acyltransferase"/>
</dbReference>
<dbReference type="AlphaFoldDB" id="A0A448XRZ4"/>
<dbReference type="PROSITE" id="PS51726">
    <property type="entry name" value="MYST_HAT"/>
    <property type="match status" value="1"/>
</dbReference>
<evidence type="ECO:0000259" key="7">
    <source>
        <dbReference type="PROSITE" id="PS51726"/>
    </source>
</evidence>
<dbReference type="GO" id="GO:0003712">
    <property type="term" value="F:transcription coregulator activity"/>
    <property type="evidence" value="ECO:0007669"/>
    <property type="project" value="TreeGrafter"/>
</dbReference>
<comment type="caution">
    <text evidence="8">The sequence shown here is derived from an EMBL/GenBank/DDBJ whole genome shotgun (WGS) entry which is preliminary data.</text>
</comment>
<dbReference type="EMBL" id="CAAALY010280985">
    <property type="protein sequence ID" value="VEL43389.1"/>
    <property type="molecule type" value="Genomic_DNA"/>
</dbReference>
<evidence type="ECO:0000256" key="2">
    <source>
        <dbReference type="ARBA" id="ARBA00013184"/>
    </source>
</evidence>
<dbReference type="Proteomes" id="UP000784294">
    <property type="component" value="Unassembled WGS sequence"/>
</dbReference>
<proteinExistence type="inferred from homology"/>
<sequence length="238" mass="26663">MDMCYLLTRIETESGSPEKPLSVLGHLSYESYWRSKVLPFLFPILSVSKNAEIFIDLQTCLGHNPASLGLTTLKAKGIACGNSEDRTSSKYGHMSVNSIDIFGDRVNSIHIRGRHALFCNSREITTEETPIETSLASIWSASRAAMQSESLAEPINTSFQVEEEPRSLNTPHHTITIHSISQKTGIDPHDVATTLQQMATAIHLNEENRYRIQLFLRRLYMYTLLLSGLFASSLSYIL</sequence>
<dbReference type="PANTHER" id="PTHR10615">
    <property type="entry name" value="HISTONE ACETYLTRANSFERASE"/>
    <property type="match status" value="1"/>
</dbReference>
<dbReference type="Pfam" id="PF01853">
    <property type="entry name" value="MOZ_SAS"/>
    <property type="match status" value="1"/>
</dbReference>
<reference evidence="8" key="1">
    <citation type="submission" date="2018-11" db="EMBL/GenBank/DDBJ databases">
        <authorList>
            <consortium name="Pathogen Informatics"/>
        </authorList>
    </citation>
    <scope>NUCLEOTIDE SEQUENCE</scope>
</reference>
<evidence type="ECO:0000313" key="9">
    <source>
        <dbReference type="Proteomes" id="UP000784294"/>
    </source>
</evidence>
<evidence type="ECO:0000313" key="8">
    <source>
        <dbReference type="EMBL" id="VEL43389.1"/>
    </source>
</evidence>
<dbReference type="OrthoDB" id="787137at2759"/>
<dbReference type="EC" id="2.3.1.48" evidence="2"/>
<evidence type="ECO:0000256" key="5">
    <source>
        <dbReference type="PIRSR" id="PIRSR602717-51"/>
    </source>
</evidence>
<feature type="domain" description="MYST-type HAT" evidence="7">
    <location>
        <begin position="1"/>
        <end position="238"/>
    </location>
</feature>
<evidence type="ECO:0000256" key="4">
    <source>
        <dbReference type="ARBA" id="ARBA00022990"/>
    </source>
</evidence>
<dbReference type="Gene3D" id="1.10.10.10">
    <property type="entry name" value="Winged helix-like DNA-binding domain superfamily/Winged helix DNA-binding domain"/>
    <property type="match status" value="1"/>
</dbReference>
<feature type="transmembrane region" description="Helical" evidence="6">
    <location>
        <begin position="219"/>
        <end position="237"/>
    </location>
</feature>
<dbReference type="InterPro" id="IPR002717">
    <property type="entry name" value="HAT_MYST-type"/>
</dbReference>
<comment type="similarity">
    <text evidence="1">Belongs to the MYST (SAS/MOZ) family.</text>
</comment>